<dbReference type="InterPro" id="IPR001466">
    <property type="entry name" value="Beta-lactam-related"/>
</dbReference>
<dbReference type="EC" id="3.-.-.-" evidence="2"/>
<accession>A0AAW9A5L4</accession>
<dbReference type="Proteomes" id="UP001271648">
    <property type="component" value="Unassembled WGS sequence"/>
</dbReference>
<evidence type="ECO:0000313" key="3">
    <source>
        <dbReference type="Proteomes" id="UP001271648"/>
    </source>
</evidence>
<feature type="domain" description="Beta-lactamase-related" evidence="1">
    <location>
        <begin position="18"/>
        <end position="280"/>
    </location>
</feature>
<dbReference type="EMBL" id="JAUBDJ010000001">
    <property type="protein sequence ID" value="MDW0115339.1"/>
    <property type="molecule type" value="Genomic_DNA"/>
</dbReference>
<dbReference type="PANTHER" id="PTHR43283:SF7">
    <property type="entry name" value="BETA-LACTAMASE-RELATED DOMAIN-CONTAINING PROTEIN"/>
    <property type="match status" value="1"/>
</dbReference>
<sequence>MKSLTEFENVLKKDKIDSVLVQRNNAVIFEYYRNNKMKEKQHKIYSVTKSILSALIGIAIDKGYIENVNTPISNYFPEFNEDNENQKITIKHLLTMTSGLHWPGNNGMIPSKNWVNFVLQQPIDNPPGNELVYSCGSSQLLSAILQKTTGLNTEVFAKKHLFTPLGITDYKWNRDAQGIAIGGFGLTMKTADMLKIGTLYLSNGRWKSKQIVPVHWIEESTSPKVKSNDTSSYAYHWWNEQFDNQLGTIFFAYGRGGQYIIVATEYQLVTVFISNIKDETSRPLHYFKDYLIPYAASQ</sequence>
<comment type="caution">
    <text evidence="2">The sequence shown here is derived from an EMBL/GenBank/DDBJ whole genome shotgun (WGS) entry which is preliminary data.</text>
</comment>
<dbReference type="SUPFAM" id="SSF56601">
    <property type="entry name" value="beta-lactamase/transpeptidase-like"/>
    <property type="match status" value="1"/>
</dbReference>
<keyword evidence="3" id="KW-1185">Reference proteome</keyword>
<dbReference type="AlphaFoldDB" id="A0AAW9A5L4"/>
<reference evidence="2 3" key="1">
    <citation type="submission" date="2023-06" db="EMBL/GenBank/DDBJ databases">
        <title>Sporosarcina sp. nov., isolated from Korean traditional fermented seafood 'Jeotgal'.</title>
        <authorList>
            <person name="Yang A.I."/>
            <person name="Shin N.-R."/>
        </authorList>
    </citation>
    <scope>NUCLEOTIDE SEQUENCE [LARGE SCALE GENOMIC DNA]</scope>
    <source>
        <strain evidence="2 3">KCTC43456</strain>
    </source>
</reference>
<dbReference type="GO" id="GO:0016787">
    <property type="term" value="F:hydrolase activity"/>
    <property type="evidence" value="ECO:0007669"/>
    <property type="project" value="UniProtKB-KW"/>
</dbReference>
<dbReference type="InterPro" id="IPR012338">
    <property type="entry name" value="Beta-lactam/transpept-like"/>
</dbReference>
<proteinExistence type="predicted"/>
<dbReference type="PANTHER" id="PTHR43283">
    <property type="entry name" value="BETA-LACTAMASE-RELATED"/>
    <property type="match status" value="1"/>
</dbReference>
<dbReference type="Pfam" id="PF00144">
    <property type="entry name" value="Beta-lactamase"/>
    <property type="match status" value="1"/>
</dbReference>
<protein>
    <submittedName>
        <fullName evidence="2">Serine hydrolase</fullName>
        <ecNumber evidence="2">3.-.-.-</ecNumber>
    </submittedName>
</protein>
<dbReference type="RefSeq" id="WP_283732023.1">
    <property type="nucleotide sequence ID" value="NZ_CP125968.1"/>
</dbReference>
<evidence type="ECO:0000313" key="2">
    <source>
        <dbReference type="EMBL" id="MDW0115339.1"/>
    </source>
</evidence>
<name>A0AAW9A5L4_9BACL</name>
<evidence type="ECO:0000259" key="1">
    <source>
        <dbReference type="Pfam" id="PF00144"/>
    </source>
</evidence>
<dbReference type="Gene3D" id="3.40.710.10">
    <property type="entry name" value="DD-peptidase/beta-lactamase superfamily"/>
    <property type="match status" value="1"/>
</dbReference>
<keyword evidence="2" id="KW-0378">Hydrolase</keyword>
<dbReference type="InterPro" id="IPR050789">
    <property type="entry name" value="Diverse_Enzym_Activities"/>
</dbReference>
<organism evidence="2 3">
    <name type="scientific">Sporosarcina thermotolerans</name>
    <dbReference type="NCBI Taxonomy" id="633404"/>
    <lineage>
        <taxon>Bacteria</taxon>
        <taxon>Bacillati</taxon>
        <taxon>Bacillota</taxon>
        <taxon>Bacilli</taxon>
        <taxon>Bacillales</taxon>
        <taxon>Caryophanaceae</taxon>
        <taxon>Sporosarcina</taxon>
    </lineage>
</organism>
<gene>
    <name evidence="2" type="ORF">QTL97_00085</name>
</gene>